<dbReference type="Proteomes" id="UP000433876">
    <property type="component" value="Unassembled WGS sequence"/>
</dbReference>
<dbReference type="AlphaFoldDB" id="A0A8S8ZUI9"/>
<evidence type="ECO:0000313" key="3">
    <source>
        <dbReference type="Proteomes" id="UP000433876"/>
    </source>
</evidence>
<organism evidence="2 3">
    <name type="scientific">Sordaria macrospora</name>
    <dbReference type="NCBI Taxonomy" id="5147"/>
    <lineage>
        <taxon>Eukaryota</taxon>
        <taxon>Fungi</taxon>
        <taxon>Dikarya</taxon>
        <taxon>Ascomycota</taxon>
        <taxon>Pezizomycotina</taxon>
        <taxon>Sordariomycetes</taxon>
        <taxon>Sordariomycetidae</taxon>
        <taxon>Sordariales</taxon>
        <taxon>Sordariaceae</taxon>
        <taxon>Sordaria</taxon>
    </lineage>
</organism>
<feature type="compositionally biased region" description="Polar residues" evidence="1">
    <location>
        <begin position="20"/>
        <end position="32"/>
    </location>
</feature>
<dbReference type="EMBL" id="NMPR01000065">
    <property type="protein sequence ID" value="KAA8631975.1"/>
    <property type="molecule type" value="Genomic_DNA"/>
</dbReference>
<protein>
    <submittedName>
        <fullName evidence="2">Uncharacterized protein</fullName>
    </submittedName>
</protein>
<gene>
    <name evidence="2" type="ORF">SMACR_12852</name>
</gene>
<evidence type="ECO:0000313" key="2">
    <source>
        <dbReference type="EMBL" id="KAA8631975.1"/>
    </source>
</evidence>
<proteinExistence type="predicted"/>
<evidence type="ECO:0000256" key="1">
    <source>
        <dbReference type="SAM" id="MobiDB-lite"/>
    </source>
</evidence>
<accession>A0A8S8ZUI9</accession>
<sequence length="32" mass="3753">MWMTRSVHRIDELSREKKGNNTSSWVPFASSD</sequence>
<name>A0A8S8ZUI9_SORMA</name>
<reference evidence="2 3" key="1">
    <citation type="submission" date="2017-07" db="EMBL/GenBank/DDBJ databases">
        <title>Genome sequence of the Sordaria macrospora wild type strain R19027.</title>
        <authorList>
            <person name="Nowrousian M."/>
            <person name="Teichert I."/>
            <person name="Kueck U."/>
        </authorList>
    </citation>
    <scope>NUCLEOTIDE SEQUENCE [LARGE SCALE GENOMIC DNA]</scope>
    <source>
        <strain evidence="2 3">R19027</strain>
        <tissue evidence="2">Mycelium</tissue>
    </source>
</reference>
<feature type="region of interest" description="Disordered" evidence="1">
    <location>
        <begin position="13"/>
        <end position="32"/>
    </location>
</feature>
<comment type="caution">
    <text evidence="2">The sequence shown here is derived from an EMBL/GenBank/DDBJ whole genome shotgun (WGS) entry which is preliminary data.</text>
</comment>